<accession>A0ABP1QBY3</accession>
<dbReference type="InterPro" id="IPR001810">
    <property type="entry name" value="F-box_dom"/>
</dbReference>
<protein>
    <recommendedName>
        <fullName evidence="1">F-box domain-containing protein</fullName>
    </recommendedName>
</protein>
<organism evidence="2 3">
    <name type="scientific">Orchesella dallaii</name>
    <dbReference type="NCBI Taxonomy" id="48710"/>
    <lineage>
        <taxon>Eukaryota</taxon>
        <taxon>Metazoa</taxon>
        <taxon>Ecdysozoa</taxon>
        <taxon>Arthropoda</taxon>
        <taxon>Hexapoda</taxon>
        <taxon>Collembola</taxon>
        <taxon>Entomobryomorpha</taxon>
        <taxon>Entomobryoidea</taxon>
        <taxon>Orchesellidae</taxon>
        <taxon>Orchesellinae</taxon>
        <taxon>Orchesella</taxon>
    </lineage>
</organism>
<proteinExistence type="predicted"/>
<gene>
    <name evidence="2" type="ORF">ODALV1_LOCUS9694</name>
</gene>
<dbReference type="SMART" id="SM00256">
    <property type="entry name" value="FBOX"/>
    <property type="match status" value="2"/>
</dbReference>
<dbReference type="Gene3D" id="1.20.1280.50">
    <property type="match status" value="1"/>
</dbReference>
<keyword evidence="3" id="KW-1185">Reference proteome</keyword>
<name>A0ABP1QBY3_9HEXA</name>
<dbReference type="Pfam" id="PF12937">
    <property type="entry name" value="F-box-like"/>
    <property type="match status" value="1"/>
</dbReference>
<sequence length="508" mass="58931">MNSKMELRSPITTPMLSPELWSHIFQFLTPNDLLSVIHTCPEWNELLEDTKKTFLLPLIIPSIMQHVDVNTSLKFRKISKSVKLAVDETLQSFSNSDDDSPFDLHCEESSRQQHLRKVVYKISDRYEYTFSFLGSFLANVFPDLTDICSSTNLFLLGHIEYTDHIPLECDSRRITMVNILPKFGHHVTSIQCHVMEHRRSMSIFPFSHFVSNLQKVPNLKRLEMNIIRDCYPLPNRVLPWLPTAAYDFPPLPKLVLLVVHSEFGERQEESTSSFVLEMLKKYSQQLTAFTCKASLFTLPSLNLECLNTSFPNMIKFHLVATRFSRDSRFQLEISTALNKLSNVSWRLEKLHLEVNGSVHDVVNPGDVLSTINKFHQSLIHLNLDCQLEATDNDDDDNEYKAGNGHGMDREMSKLKILITNRRNLQLNLVKRFLQENCLSLKEIHLPTNMGGFMMFREEGRWALEKFRSVDKVVFWKRIWEDFSNEPTDIKYTIRRTDTKTSHGVVDSA</sequence>
<reference evidence="2 3" key="1">
    <citation type="submission" date="2024-08" db="EMBL/GenBank/DDBJ databases">
        <authorList>
            <person name="Cucini C."/>
            <person name="Frati F."/>
        </authorList>
    </citation>
    <scope>NUCLEOTIDE SEQUENCE [LARGE SCALE GENOMIC DNA]</scope>
</reference>
<feature type="domain" description="F-box" evidence="1">
    <location>
        <begin position="56"/>
        <end position="96"/>
    </location>
</feature>
<dbReference type="Proteomes" id="UP001642540">
    <property type="component" value="Unassembled WGS sequence"/>
</dbReference>
<evidence type="ECO:0000313" key="3">
    <source>
        <dbReference type="Proteomes" id="UP001642540"/>
    </source>
</evidence>
<comment type="caution">
    <text evidence="2">The sequence shown here is derived from an EMBL/GenBank/DDBJ whole genome shotgun (WGS) entry which is preliminary data.</text>
</comment>
<dbReference type="SUPFAM" id="SSF81383">
    <property type="entry name" value="F-box domain"/>
    <property type="match status" value="1"/>
</dbReference>
<evidence type="ECO:0000313" key="2">
    <source>
        <dbReference type="EMBL" id="CAL8097625.1"/>
    </source>
</evidence>
<feature type="domain" description="F-box" evidence="1">
    <location>
        <begin position="16"/>
        <end position="55"/>
    </location>
</feature>
<evidence type="ECO:0000259" key="1">
    <source>
        <dbReference type="SMART" id="SM00256"/>
    </source>
</evidence>
<dbReference type="InterPro" id="IPR036047">
    <property type="entry name" value="F-box-like_dom_sf"/>
</dbReference>
<dbReference type="EMBL" id="CAXLJM020000029">
    <property type="protein sequence ID" value="CAL8097625.1"/>
    <property type="molecule type" value="Genomic_DNA"/>
</dbReference>
<dbReference type="CDD" id="cd09917">
    <property type="entry name" value="F-box_SF"/>
    <property type="match status" value="1"/>
</dbReference>